<name>A0A8X7BA49_TRICX</name>
<protein>
    <submittedName>
        <fullName evidence="1">Uncharacterized protein</fullName>
    </submittedName>
</protein>
<reference evidence="1" key="1">
    <citation type="submission" date="2020-08" db="EMBL/GenBank/DDBJ databases">
        <title>Multicomponent nature underlies the extraordinary mechanical properties of spider dragline silk.</title>
        <authorList>
            <person name="Kono N."/>
            <person name="Nakamura H."/>
            <person name="Mori M."/>
            <person name="Yoshida Y."/>
            <person name="Ohtoshi R."/>
            <person name="Malay A.D."/>
            <person name="Moran D.A.P."/>
            <person name="Tomita M."/>
            <person name="Numata K."/>
            <person name="Arakawa K."/>
        </authorList>
    </citation>
    <scope>NUCLEOTIDE SEQUENCE</scope>
</reference>
<evidence type="ECO:0000313" key="1">
    <source>
        <dbReference type="EMBL" id="GFY24543.1"/>
    </source>
</evidence>
<proteinExistence type="predicted"/>
<sequence>MYTTTEITVCPFSNKHSAALMSPISRLTDLESNIQETTRRQATADRRLASSHGLFRFIKVTLPTDIKIFRTLIRN</sequence>
<evidence type="ECO:0000313" key="2">
    <source>
        <dbReference type="Proteomes" id="UP000887159"/>
    </source>
</evidence>
<gene>
    <name evidence="1" type="ORF">TNCV_1015891</name>
</gene>
<comment type="caution">
    <text evidence="1">The sequence shown here is derived from an EMBL/GenBank/DDBJ whole genome shotgun (WGS) entry which is preliminary data.</text>
</comment>
<accession>A0A8X7BA49</accession>
<dbReference type="EMBL" id="BMAU01021369">
    <property type="protein sequence ID" value="GFY24543.1"/>
    <property type="molecule type" value="Genomic_DNA"/>
</dbReference>
<dbReference type="Proteomes" id="UP000887159">
    <property type="component" value="Unassembled WGS sequence"/>
</dbReference>
<keyword evidence="2" id="KW-1185">Reference proteome</keyword>
<dbReference type="AlphaFoldDB" id="A0A8X7BA49"/>
<organism evidence="1 2">
    <name type="scientific">Trichonephila clavipes</name>
    <name type="common">Golden silk orbweaver</name>
    <name type="synonym">Nephila clavipes</name>
    <dbReference type="NCBI Taxonomy" id="2585209"/>
    <lineage>
        <taxon>Eukaryota</taxon>
        <taxon>Metazoa</taxon>
        <taxon>Ecdysozoa</taxon>
        <taxon>Arthropoda</taxon>
        <taxon>Chelicerata</taxon>
        <taxon>Arachnida</taxon>
        <taxon>Araneae</taxon>
        <taxon>Araneomorphae</taxon>
        <taxon>Entelegynae</taxon>
        <taxon>Araneoidea</taxon>
        <taxon>Nephilidae</taxon>
        <taxon>Trichonephila</taxon>
    </lineage>
</organism>